<dbReference type="InterPro" id="IPR037396">
    <property type="entry name" value="FMN_HAD"/>
</dbReference>
<dbReference type="Proteomes" id="UP001500403">
    <property type="component" value="Unassembled WGS sequence"/>
</dbReference>
<evidence type="ECO:0000313" key="7">
    <source>
        <dbReference type="Proteomes" id="UP001500403"/>
    </source>
</evidence>
<dbReference type="Pfam" id="PF01070">
    <property type="entry name" value="FMN_dh"/>
    <property type="match status" value="1"/>
</dbReference>
<keyword evidence="2" id="KW-0560">Oxidoreductase</keyword>
<organism evidence="6 7">
    <name type="scientific">Streptomyces enissocaesilis</name>
    <dbReference type="NCBI Taxonomy" id="332589"/>
    <lineage>
        <taxon>Bacteria</taxon>
        <taxon>Bacillati</taxon>
        <taxon>Actinomycetota</taxon>
        <taxon>Actinomycetes</taxon>
        <taxon>Kitasatosporales</taxon>
        <taxon>Streptomycetaceae</taxon>
        <taxon>Streptomyces</taxon>
        <taxon>Streptomyces rochei group</taxon>
    </lineage>
</organism>
<comment type="similarity">
    <text evidence="3">Belongs to the FMN-dependent alpha-hydroxy acid dehydrogenase family.</text>
</comment>
<name>A0ABP6K7Z3_9ACTN</name>
<dbReference type="InterPro" id="IPR013785">
    <property type="entry name" value="Aldolase_TIM"/>
</dbReference>
<proteinExistence type="inferred from homology"/>
<dbReference type="PROSITE" id="PS00557">
    <property type="entry name" value="FMN_HYDROXY_ACID_DH_1"/>
    <property type="match status" value="1"/>
</dbReference>
<gene>
    <name evidence="6" type="ORF">GCM10010446_63700</name>
</gene>
<dbReference type="PROSITE" id="PS51349">
    <property type="entry name" value="FMN_HYDROXY_ACID_DH_2"/>
    <property type="match status" value="1"/>
</dbReference>
<evidence type="ECO:0000313" key="6">
    <source>
        <dbReference type="EMBL" id="GAA2969677.1"/>
    </source>
</evidence>
<keyword evidence="7" id="KW-1185">Reference proteome</keyword>
<comment type="cofactor">
    <cofactor evidence="1">
        <name>FMN</name>
        <dbReference type="ChEBI" id="CHEBI:58210"/>
    </cofactor>
</comment>
<dbReference type="EMBL" id="BAAAUD010000088">
    <property type="protein sequence ID" value="GAA2969677.1"/>
    <property type="molecule type" value="Genomic_DNA"/>
</dbReference>
<dbReference type="PIRSF" id="PIRSF000138">
    <property type="entry name" value="Al-hdrx_acd_dh"/>
    <property type="match status" value="1"/>
</dbReference>
<feature type="region of interest" description="Disordered" evidence="4">
    <location>
        <begin position="377"/>
        <end position="399"/>
    </location>
</feature>
<dbReference type="Gene3D" id="3.20.20.70">
    <property type="entry name" value="Aldolase class I"/>
    <property type="match status" value="1"/>
</dbReference>
<accession>A0ABP6K7Z3</accession>
<dbReference type="PANTHER" id="PTHR10578">
    <property type="entry name" value="S -2-HYDROXY-ACID OXIDASE-RELATED"/>
    <property type="match status" value="1"/>
</dbReference>
<evidence type="ECO:0000256" key="1">
    <source>
        <dbReference type="ARBA" id="ARBA00001917"/>
    </source>
</evidence>
<comment type="caution">
    <text evidence="6">The sequence shown here is derived from an EMBL/GenBank/DDBJ whole genome shotgun (WGS) entry which is preliminary data.</text>
</comment>
<feature type="domain" description="FMN hydroxy acid dehydrogenase" evidence="5">
    <location>
        <begin position="19"/>
        <end position="391"/>
    </location>
</feature>
<protein>
    <submittedName>
        <fullName evidence="6">Lactate 2-monooxygenase</fullName>
    </submittedName>
</protein>
<sequence>MNLVGGFQESVYWQALEGEPVRLPFGAREWEETARSVMPAEAFGYVAGGAGTERAVAANRAVFAQWSVTPRVLRDGSASDIGASVLGTAMSAPVLLAPLGVAEIAHREGERAVARAAADEGVVQILSTVSSVTLEEVAVAAPAGRRWFQLYWPEHEDLARSFVARAEQAGYGALVVTADTYLLGWRPRDLAAGYFPFFAGKGLANYFSDPVFCALLGENPHASPEALRKAVITWGSLFNTATFTPGHITRLKAWTALPVVVKGVCDPREASRLIDAGADAVIVSNHGGRQLDNARPALDCLPPVVRAARGHVPVLFDSGIRTGSDVYTALALGADAVLLGRPWMYALAVAGQSGVRHTLRCLKTDLTNCLQLTGHHTHTTLTPDDLHRAPTPHAPPQNR</sequence>
<dbReference type="InterPro" id="IPR000262">
    <property type="entry name" value="FMN-dep_DH"/>
</dbReference>
<dbReference type="InterPro" id="IPR008259">
    <property type="entry name" value="FMN_hydac_DH_AS"/>
</dbReference>
<dbReference type="RefSeq" id="WP_344500102.1">
    <property type="nucleotide sequence ID" value="NZ_BAAAUD010000088.1"/>
</dbReference>
<dbReference type="InterPro" id="IPR012133">
    <property type="entry name" value="Alpha-hydoxy_acid_DH_FMN"/>
</dbReference>
<dbReference type="PANTHER" id="PTHR10578:SF143">
    <property type="entry name" value="FMN-DEPENDENT ALPHA-HYDROXY ACID DEHYDROGENASE PB1A11.03"/>
    <property type="match status" value="1"/>
</dbReference>
<evidence type="ECO:0000259" key="5">
    <source>
        <dbReference type="PROSITE" id="PS51349"/>
    </source>
</evidence>
<dbReference type="SUPFAM" id="SSF51395">
    <property type="entry name" value="FMN-linked oxidoreductases"/>
    <property type="match status" value="1"/>
</dbReference>
<evidence type="ECO:0000256" key="2">
    <source>
        <dbReference type="ARBA" id="ARBA00023002"/>
    </source>
</evidence>
<evidence type="ECO:0000256" key="4">
    <source>
        <dbReference type="SAM" id="MobiDB-lite"/>
    </source>
</evidence>
<reference evidence="7" key="1">
    <citation type="journal article" date="2019" name="Int. J. Syst. Evol. Microbiol.">
        <title>The Global Catalogue of Microorganisms (GCM) 10K type strain sequencing project: providing services to taxonomists for standard genome sequencing and annotation.</title>
        <authorList>
            <consortium name="The Broad Institute Genomics Platform"/>
            <consortium name="The Broad Institute Genome Sequencing Center for Infectious Disease"/>
            <person name="Wu L."/>
            <person name="Ma J."/>
        </authorList>
    </citation>
    <scope>NUCLEOTIDE SEQUENCE [LARGE SCALE GENOMIC DNA]</scope>
    <source>
        <strain evidence="7">JCM 9088</strain>
    </source>
</reference>
<evidence type="ECO:0000256" key="3">
    <source>
        <dbReference type="ARBA" id="ARBA00024042"/>
    </source>
</evidence>